<proteinExistence type="predicted"/>
<sequence length="113" mass="12594">MKLSKILLICFTLCLLSACTISNSGSQRIQGSVKEIDQDNNRILVVSGLISDDLDEDTNKLIKSNKYSEVYWVSGVNISQFAIGDEIEIFYDNLETSYPGILTAKKVNKLVNE</sequence>
<feature type="signal peptide" evidence="1">
    <location>
        <begin position="1"/>
        <end position="18"/>
    </location>
</feature>
<reference evidence="2" key="1">
    <citation type="submission" date="2023-03" db="EMBL/GenBank/DDBJ databases">
        <title>MT1 and MT2 Draft Genomes of Novel Species.</title>
        <authorList>
            <person name="Venkateswaran K."/>
        </authorList>
    </citation>
    <scope>NUCLEOTIDE SEQUENCE</scope>
    <source>
        <strain evidence="2">F6_3S_P_1C</strain>
    </source>
</reference>
<feature type="chain" id="PRO_5047020918" evidence="1">
    <location>
        <begin position="19"/>
        <end position="113"/>
    </location>
</feature>
<evidence type="ECO:0000313" key="2">
    <source>
        <dbReference type="EMBL" id="MDN4601493.1"/>
    </source>
</evidence>
<name>A0ABT8J8R7_9BACL</name>
<organism evidence="2 3">
    <name type="scientific">Paenibacillus vandeheii</name>
    <dbReference type="NCBI Taxonomy" id="3035917"/>
    <lineage>
        <taxon>Bacteria</taxon>
        <taxon>Bacillati</taxon>
        <taxon>Bacillota</taxon>
        <taxon>Bacilli</taxon>
        <taxon>Bacillales</taxon>
        <taxon>Paenibacillaceae</taxon>
        <taxon>Paenibacillus</taxon>
    </lineage>
</organism>
<keyword evidence="3" id="KW-1185">Reference proteome</keyword>
<accession>A0ABT8J8R7</accession>
<dbReference type="EMBL" id="JAROCD010000004">
    <property type="protein sequence ID" value="MDN4601493.1"/>
    <property type="molecule type" value="Genomic_DNA"/>
</dbReference>
<dbReference type="Proteomes" id="UP001174205">
    <property type="component" value="Unassembled WGS sequence"/>
</dbReference>
<evidence type="ECO:0000313" key="3">
    <source>
        <dbReference type="Proteomes" id="UP001174205"/>
    </source>
</evidence>
<keyword evidence="1" id="KW-0732">Signal</keyword>
<comment type="caution">
    <text evidence="2">The sequence shown here is derived from an EMBL/GenBank/DDBJ whole genome shotgun (WGS) entry which is preliminary data.</text>
</comment>
<dbReference type="Pfam" id="PF11518">
    <property type="entry name" value="DUF3221"/>
    <property type="match status" value="1"/>
</dbReference>
<dbReference type="RefSeq" id="WP_301246257.1">
    <property type="nucleotide sequence ID" value="NZ_JAROCD010000004.1"/>
</dbReference>
<gene>
    <name evidence="2" type="ORF">P5G61_09680</name>
</gene>
<protein>
    <submittedName>
        <fullName evidence="2">DUF3221 domain-containing protein</fullName>
    </submittedName>
</protein>
<evidence type="ECO:0000256" key="1">
    <source>
        <dbReference type="SAM" id="SignalP"/>
    </source>
</evidence>
<dbReference type="PROSITE" id="PS51257">
    <property type="entry name" value="PROKAR_LIPOPROTEIN"/>
    <property type="match status" value="1"/>
</dbReference>
<dbReference type="InterPro" id="IPR021598">
    <property type="entry name" value="DUF3221"/>
</dbReference>